<dbReference type="EMBL" id="LS992241">
    <property type="protein sequence ID" value="SYX87277.1"/>
    <property type="molecule type" value="Genomic_DNA"/>
</dbReference>
<dbReference type="AlphaFoldDB" id="A0A383RJS0"/>
<organism evidence="1 2">
    <name type="scientific">Paenibacillus alvei</name>
    <name type="common">Bacillus alvei</name>
    <dbReference type="NCBI Taxonomy" id="44250"/>
    <lineage>
        <taxon>Bacteria</taxon>
        <taxon>Bacillati</taxon>
        <taxon>Bacillota</taxon>
        <taxon>Bacilli</taxon>
        <taxon>Bacillales</taxon>
        <taxon>Paenibacillaceae</taxon>
        <taxon>Paenibacillus</taxon>
    </lineage>
</organism>
<reference evidence="2" key="1">
    <citation type="submission" date="2018-08" db="EMBL/GenBank/DDBJ databases">
        <authorList>
            <person name="Chevrot R."/>
        </authorList>
    </citation>
    <scope>NUCLEOTIDE SEQUENCE [LARGE SCALE GENOMIC DNA]</scope>
</reference>
<gene>
    <name evidence="1" type="ORF">PBLR_15707</name>
</gene>
<proteinExistence type="predicted"/>
<protein>
    <submittedName>
        <fullName evidence="1">Uncharacterized protein</fullName>
    </submittedName>
</protein>
<evidence type="ECO:0000313" key="1">
    <source>
        <dbReference type="EMBL" id="SYX87277.1"/>
    </source>
</evidence>
<dbReference type="Proteomes" id="UP000304148">
    <property type="component" value="Chromosome"/>
</dbReference>
<evidence type="ECO:0000313" key="2">
    <source>
        <dbReference type="Proteomes" id="UP000304148"/>
    </source>
</evidence>
<accession>A0A383RJS0</accession>
<name>A0A383RJS0_PAEAL</name>
<sequence length="89" mass="10287">MHPIKRQSSRMIIIKKSVIHAVWMVNRYLPVKKDQPKEMLPIMDKPATPSHLKGSVSYQLFSAFEEIECDPIISLPERSTSRTLLCYTT</sequence>